<protein>
    <submittedName>
        <fullName evidence="1">Uncharacterized protein</fullName>
    </submittedName>
</protein>
<name>A0A345D9N5_9BURK</name>
<evidence type="ECO:0000313" key="2">
    <source>
        <dbReference type="Proteomes" id="UP000252182"/>
    </source>
</evidence>
<keyword evidence="2" id="KW-1185">Reference proteome</keyword>
<dbReference type="KEGG" id="hyf:DTO96_100792"/>
<sequence length="48" mass="5611">MWTGLGYIYTSLTEYSLALVGLKEPLDQKISVHLKREWFKIIAEKQLV</sequence>
<dbReference type="Proteomes" id="UP000252182">
    <property type="component" value="Chromosome"/>
</dbReference>
<gene>
    <name evidence="1" type="ORF">DTO96_100792</name>
</gene>
<proteinExistence type="predicted"/>
<reference evidence="2" key="1">
    <citation type="submission" date="2018-07" db="EMBL/GenBank/DDBJ databases">
        <authorList>
            <person name="Kim H."/>
        </authorList>
    </citation>
    <scope>NUCLEOTIDE SEQUENCE [LARGE SCALE GENOMIC DNA]</scope>
    <source>
        <strain evidence="2">F02</strain>
    </source>
</reference>
<organism evidence="1 2">
    <name type="scientific">Ephemeroptericola cinctiostellae</name>
    <dbReference type="NCBI Taxonomy" id="2268024"/>
    <lineage>
        <taxon>Bacteria</taxon>
        <taxon>Pseudomonadati</taxon>
        <taxon>Pseudomonadota</taxon>
        <taxon>Betaproteobacteria</taxon>
        <taxon>Burkholderiales</taxon>
        <taxon>Burkholderiaceae</taxon>
        <taxon>Ephemeroptericola</taxon>
    </lineage>
</organism>
<accession>A0A345D9N5</accession>
<dbReference type="AlphaFoldDB" id="A0A345D9N5"/>
<dbReference type="EMBL" id="CP031124">
    <property type="protein sequence ID" value="AXF85073.1"/>
    <property type="molecule type" value="Genomic_DNA"/>
</dbReference>
<evidence type="ECO:0000313" key="1">
    <source>
        <dbReference type="EMBL" id="AXF85073.1"/>
    </source>
</evidence>